<evidence type="ECO:0000313" key="1">
    <source>
        <dbReference type="EMBL" id="CAL5220586.1"/>
    </source>
</evidence>
<dbReference type="PANTHER" id="PTHR37171:SF1">
    <property type="entry name" value="SERINE_THREONINE-PROTEIN KINASE YRZF-RELATED"/>
    <property type="match status" value="1"/>
</dbReference>
<name>A0ABP1FMI5_9CHLO</name>
<protein>
    <submittedName>
        <fullName evidence="1">G2626 protein</fullName>
    </submittedName>
</protein>
<sequence length="602" mass="66377">MTDISIRVLSATHEERDTARFSTKRKPTVVGTCTFMEYEHGEVGYLESSAGVGMSRRGGRLLEAGTYIFKLTGTPIFPRGRSCSWEKLVRHPLPQPSCGGWSRSVEHHDAAPTTHPTVVKEWPSWETEVKDRLGMLPEDWVHAQYEEAGDDTSDGIAAKEGPAALLQATACARINNLLDTHRTECSFSLHPARQDPESQVAGMDERCPGVQLEAEELQQGIAPDICLLRHGGLQRRVVQTTTCSTKVHPMSLEKQSLPAVWNAVMNGEPVADIAAALEAVRAIAQELGHMSRRGHKTGIISSYHYTWLLKTDGEGCVWISHPVRYDSEGTDTRASVTEVFLYSALVNIRDIPRAPYPTARSPGREPYSLQDFNSGRMRAQAAIIPQHEELACSTECRVLRSGRRLLRRKPAMLPVGMLHLTSRLAPDVYLGSVSGTVAAVRLATTEADIKKASVEVGVYKRLAHLQGKYVPRLLAHGYTLGGAAYFVATEFMEGVAWSAPAHRALEGKLSLALSKIHAAGVLHGDLHEGNILVTPDHRVLILDFAGAQLHPTPKRLREERRSINYGQSWEFSSVACKRLHAAAQSPCKRQRGDDDGPSRKRW</sequence>
<proteinExistence type="predicted"/>
<dbReference type="InterPro" id="IPR011009">
    <property type="entry name" value="Kinase-like_dom_sf"/>
</dbReference>
<keyword evidence="2" id="KW-1185">Reference proteome</keyword>
<evidence type="ECO:0000313" key="2">
    <source>
        <dbReference type="Proteomes" id="UP001497392"/>
    </source>
</evidence>
<dbReference type="Gene3D" id="1.10.510.10">
    <property type="entry name" value="Transferase(Phosphotransferase) domain 1"/>
    <property type="match status" value="1"/>
</dbReference>
<gene>
    <name evidence="1" type="primary">g2626</name>
    <name evidence="1" type="ORF">VP750_LOCUS2245</name>
</gene>
<dbReference type="EMBL" id="CAXHTA020000004">
    <property type="protein sequence ID" value="CAL5220586.1"/>
    <property type="molecule type" value="Genomic_DNA"/>
</dbReference>
<dbReference type="SUPFAM" id="SSF56112">
    <property type="entry name" value="Protein kinase-like (PK-like)"/>
    <property type="match status" value="1"/>
</dbReference>
<accession>A0ABP1FMI5</accession>
<dbReference type="PANTHER" id="PTHR37171">
    <property type="entry name" value="SERINE/THREONINE-PROTEIN KINASE YRZF-RELATED"/>
    <property type="match status" value="1"/>
</dbReference>
<reference evidence="1 2" key="1">
    <citation type="submission" date="2024-06" db="EMBL/GenBank/DDBJ databases">
        <authorList>
            <person name="Kraege A."/>
            <person name="Thomma B."/>
        </authorList>
    </citation>
    <scope>NUCLEOTIDE SEQUENCE [LARGE SCALE GENOMIC DNA]</scope>
</reference>
<comment type="caution">
    <text evidence="1">The sequence shown here is derived from an EMBL/GenBank/DDBJ whole genome shotgun (WGS) entry which is preliminary data.</text>
</comment>
<organism evidence="1 2">
    <name type="scientific">Coccomyxa viridis</name>
    <dbReference type="NCBI Taxonomy" id="1274662"/>
    <lineage>
        <taxon>Eukaryota</taxon>
        <taxon>Viridiplantae</taxon>
        <taxon>Chlorophyta</taxon>
        <taxon>core chlorophytes</taxon>
        <taxon>Trebouxiophyceae</taxon>
        <taxon>Trebouxiophyceae incertae sedis</taxon>
        <taxon>Coccomyxaceae</taxon>
        <taxon>Coccomyxa</taxon>
    </lineage>
</organism>
<dbReference type="Proteomes" id="UP001497392">
    <property type="component" value="Unassembled WGS sequence"/>
</dbReference>
<dbReference type="InterPro" id="IPR052396">
    <property type="entry name" value="Meiotic_Drive_Suppr_Kinase"/>
</dbReference>